<feature type="domain" description="Insertion element IS402-like" evidence="2">
    <location>
        <begin position="1"/>
        <end position="77"/>
    </location>
</feature>
<sequence length="288" mass="32347">MTDAQWATIEPLLPKPGWLGGRGGRRAKHCRREIVDAILYVVDNGITWRALPADFPPWSTVYKHFAAWEHHDATQHLLDALRDRARLTEGRRAAPNARMIDSASVKAADTVASGSRGFDAGKKINGRKRHIAVDTVGLLICVLVTSADVQDHTAARNLLARPRYLCPSVRHLWADSGYTGTLIDWARTLFGISIEIVAKLAGQIGFVELHRRWVVERSLAWINQHRRCVRDYERLPEHHEAIVRWAMIHTISKRLTRVGSVTESVGSALLVSTSVRSASGHRTWSRTR</sequence>
<reference evidence="3 4" key="1">
    <citation type="submission" date="2019-06" db="EMBL/GenBank/DDBJ databases">
        <title>Sequencing the genomes of 1000 actinobacteria strains.</title>
        <authorList>
            <person name="Klenk H.-P."/>
        </authorList>
    </citation>
    <scope>NUCLEOTIDE SEQUENCE [LARGE SCALE GENOMIC DNA]</scope>
    <source>
        <strain evidence="3 4">DSM 45679</strain>
    </source>
</reference>
<name>A0A542DEZ7_AMYCI</name>
<accession>A0A542DEZ7</accession>
<dbReference type="PANTHER" id="PTHR30007">
    <property type="entry name" value="PHP DOMAIN PROTEIN"/>
    <property type="match status" value="1"/>
</dbReference>
<dbReference type="NCBIfam" id="NF033580">
    <property type="entry name" value="transpos_IS5_3"/>
    <property type="match status" value="1"/>
</dbReference>
<dbReference type="InterPro" id="IPR002559">
    <property type="entry name" value="Transposase_11"/>
</dbReference>
<dbReference type="GO" id="GO:0004803">
    <property type="term" value="F:transposase activity"/>
    <property type="evidence" value="ECO:0007669"/>
    <property type="project" value="InterPro"/>
</dbReference>
<dbReference type="EMBL" id="VFML01000001">
    <property type="protein sequence ID" value="TQJ01634.1"/>
    <property type="molecule type" value="Genomic_DNA"/>
</dbReference>
<dbReference type="AlphaFoldDB" id="A0A542DEZ7"/>
<dbReference type="GO" id="GO:0003677">
    <property type="term" value="F:DNA binding"/>
    <property type="evidence" value="ECO:0007669"/>
    <property type="project" value="InterPro"/>
</dbReference>
<evidence type="ECO:0000313" key="3">
    <source>
        <dbReference type="EMBL" id="TQJ01634.1"/>
    </source>
</evidence>
<proteinExistence type="predicted"/>
<dbReference type="GO" id="GO:0006313">
    <property type="term" value="P:DNA transposition"/>
    <property type="evidence" value="ECO:0007669"/>
    <property type="project" value="InterPro"/>
</dbReference>
<protein>
    <submittedName>
        <fullName evidence="3">Transposase</fullName>
    </submittedName>
</protein>
<dbReference type="InterPro" id="IPR025161">
    <property type="entry name" value="IS402-like_dom"/>
</dbReference>
<keyword evidence="4" id="KW-1185">Reference proteome</keyword>
<evidence type="ECO:0000313" key="4">
    <source>
        <dbReference type="Proteomes" id="UP000320876"/>
    </source>
</evidence>
<dbReference type="Pfam" id="PF01609">
    <property type="entry name" value="DDE_Tnp_1"/>
    <property type="match status" value="1"/>
</dbReference>
<organism evidence="3 4">
    <name type="scientific">Amycolatopsis cihanbeyliensis</name>
    <dbReference type="NCBI Taxonomy" id="1128664"/>
    <lineage>
        <taxon>Bacteria</taxon>
        <taxon>Bacillati</taxon>
        <taxon>Actinomycetota</taxon>
        <taxon>Actinomycetes</taxon>
        <taxon>Pseudonocardiales</taxon>
        <taxon>Pseudonocardiaceae</taxon>
        <taxon>Amycolatopsis</taxon>
    </lineage>
</organism>
<comment type="caution">
    <text evidence="3">The sequence shown here is derived from an EMBL/GenBank/DDBJ whole genome shotgun (WGS) entry which is preliminary data.</text>
</comment>
<evidence type="ECO:0000259" key="2">
    <source>
        <dbReference type="Pfam" id="PF13340"/>
    </source>
</evidence>
<dbReference type="RefSeq" id="WP_211357963.1">
    <property type="nucleotide sequence ID" value="NZ_VFML01000001.1"/>
</dbReference>
<evidence type="ECO:0000259" key="1">
    <source>
        <dbReference type="Pfam" id="PF01609"/>
    </source>
</evidence>
<dbReference type="PANTHER" id="PTHR30007:SF0">
    <property type="entry name" value="TRANSPOSASE"/>
    <property type="match status" value="1"/>
</dbReference>
<feature type="domain" description="Transposase IS4-like" evidence="1">
    <location>
        <begin position="97"/>
        <end position="248"/>
    </location>
</feature>
<gene>
    <name evidence="3" type="ORF">FB471_1330</name>
</gene>
<dbReference type="Proteomes" id="UP000320876">
    <property type="component" value="Unassembled WGS sequence"/>
</dbReference>
<dbReference type="Pfam" id="PF13340">
    <property type="entry name" value="DUF4096"/>
    <property type="match status" value="1"/>
</dbReference>